<reference evidence="2" key="1">
    <citation type="journal article" date="2019" name="Int. J. Syst. Evol. Microbiol.">
        <title>The Global Catalogue of Microorganisms (GCM) 10K type strain sequencing project: providing services to taxonomists for standard genome sequencing and annotation.</title>
        <authorList>
            <consortium name="The Broad Institute Genomics Platform"/>
            <consortium name="The Broad Institute Genome Sequencing Center for Infectious Disease"/>
            <person name="Wu L."/>
            <person name="Ma J."/>
        </authorList>
    </citation>
    <scope>NUCLEOTIDE SEQUENCE [LARGE SCALE GENOMIC DNA]</scope>
    <source>
        <strain evidence="2">JCM 17986</strain>
    </source>
</reference>
<name>A0ABP9GUU1_9ACTN</name>
<gene>
    <name evidence="1" type="ORF">GCM10023205_13920</name>
</gene>
<keyword evidence="2" id="KW-1185">Reference proteome</keyword>
<evidence type="ECO:0000313" key="2">
    <source>
        <dbReference type="Proteomes" id="UP001500466"/>
    </source>
</evidence>
<comment type="caution">
    <text evidence="1">The sequence shown here is derived from an EMBL/GenBank/DDBJ whole genome shotgun (WGS) entry which is preliminary data.</text>
</comment>
<evidence type="ECO:0008006" key="3">
    <source>
        <dbReference type="Google" id="ProtNLM"/>
    </source>
</evidence>
<proteinExistence type="predicted"/>
<dbReference type="RefSeq" id="WP_345674405.1">
    <property type="nucleotide sequence ID" value="NZ_BAABHS010000004.1"/>
</dbReference>
<organism evidence="1 2">
    <name type="scientific">Yinghuangia aomiensis</name>
    <dbReference type="NCBI Taxonomy" id="676205"/>
    <lineage>
        <taxon>Bacteria</taxon>
        <taxon>Bacillati</taxon>
        <taxon>Actinomycetota</taxon>
        <taxon>Actinomycetes</taxon>
        <taxon>Kitasatosporales</taxon>
        <taxon>Streptomycetaceae</taxon>
        <taxon>Yinghuangia</taxon>
    </lineage>
</organism>
<dbReference type="Proteomes" id="UP001500466">
    <property type="component" value="Unassembled WGS sequence"/>
</dbReference>
<sequence>MGLSIEDLDTCSPDAVDAVAASWERLSAAMTGDEASVDRDVIGPLAGAWISDDGRRAVQLIGYVGDQLEAVRAESGAMAAILREAAQKLRTAQSTLRQALDDARRNGITRQPDGRLTWTAMSDAEQTNLQGIADDIAKRVTAALDQATAADELAAVTMKANVDFGPKRDFNVHSLGADPAADARRAADLLTKLQSGELSSQDIRELKLLGLDNAGNPGYQTQLVRDLGPQGLLDTAKYTTPPWSRRDADSGDLKVVQDTLRNALSAASPELARDKTWMEQLKQAGRNVVNDPGDPLSGNVTYGYQALDTLIRQGTYDTEFLKVVGRDVLDYDKELNARGIGWGTDQPSRDPVNGYLVALKNNPAAATEMFAGNQGKNDLDYLANQRELRNGIYGPGPGAKAHLDPLGDAIAAATRVGTDPTKLPSVVSNVVGVFSDKDSSALSHSEHLRTGVTQMLVSNPATLHAGLSNQHAGVSAANMPPGLPAVGVAREDMLRLVAGLAGDKLNVAALQQAEQAFTWSGLSAIAANPDGVYGSPQAVNPAMEKFAANSAEVFGAIDRVTSDDIRSSQLNGDKASNATLERWTRWGGGALSAAATVFAPAGHEWIGDVGAVVIDKSASEINDWLKQDSSGDASKQISRAYVDRLTMSTDTVLQWQNDYNSHLPPGRDPVDLVDVVDTGYNTGEQVTKGTRGTPG</sequence>
<dbReference type="EMBL" id="BAABHS010000004">
    <property type="protein sequence ID" value="GAA4953722.1"/>
    <property type="molecule type" value="Genomic_DNA"/>
</dbReference>
<protein>
    <recommendedName>
        <fullName evidence="3">WXG100 family type VII secretion target</fullName>
    </recommendedName>
</protein>
<accession>A0ABP9GUU1</accession>
<evidence type="ECO:0000313" key="1">
    <source>
        <dbReference type="EMBL" id="GAA4953722.1"/>
    </source>
</evidence>